<dbReference type="GO" id="GO:0015627">
    <property type="term" value="C:type II protein secretion system complex"/>
    <property type="evidence" value="ECO:0007669"/>
    <property type="project" value="InterPro"/>
</dbReference>
<dbReference type="GO" id="GO:0015628">
    <property type="term" value="P:protein secretion by the type II secretion system"/>
    <property type="evidence" value="ECO:0007669"/>
    <property type="project" value="InterPro"/>
</dbReference>
<dbReference type="Pfam" id="PF07596">
    <property type="entry name" value="SBP_bac_10"/>
    <property type="match status" value="1"/>
</dbReference>
<dbReference type="AlphaFoldDB" id="A0A517RPG5"/>
<dbReference type="OrthoDB" id="255848at2"/>
<dbReference type="EMBL" id="CP036269">
    <property type="protein sequence ID" value="QDT45780.1"/>
    <property type="molecule type" value="Genomic_DNA"/>
</dbReference>
<keyword evidence="3" id="KW-1133">Transmembrane helix</keyword>
<dbReference type="InterPro" id="IPR027558">
    <property type="entry name" value="Pre_pil_HX9DG_C"/>
</dbReference>
<dbReference type="Proteomes" id="UP000317171">
    <property type="component" value="Chromosome"/>
</dbReference>
<gene>
    <name evidence="5" type="ORF">Pan241w_59080</name>
</gene>
<evidence type="ECO:0000256" key="1">
    <source>
        <dbReference type="ARBA" id="ARBA00022481"/>
    </source>
</evidence>
<keyword evidence="3" id="KW-0472">Membrane</keyword>
<feature type="domain" description="DUF1559" evidence="4">
    <location>
        <begin position="38"/>
        <end position="301"/>
    </location>
</feature>
<feature type="compositionally biased region" description="Polar residues" evidence="2">
    <location>
        <begin position="243"/>
        <end position="254"/>
    </location>
</feature>
<dbReference type="PRINTS" id="PR00813">
    <property type="entry name" value="BCTERIALGSPG"/>
</dbReference>
<dbReference type="Gene3D" id="3.30.700.10">
    <property type="entry name" value="Glycoprotein, Type 4 Pilin"/>
    <property type="match status" value="1"/>
</dbReference>
<dbReference type="InterPro" id="IPR011453">
    <property type="entry name" value="DUF1559"/>
</dbReference>
<evidence type="ECO:0000256" key="3">
    <source>
        <dbReference type="SAM" id="Phobius"/>
    </source>
</evidence>
<dbReference type="RefSeq" id="WP_145222731.1">
    <property type="nucleotide sequence ID" value="NZ_CP036269.1"/>
</dbReference>
<organism evidence="5 6">
    <name type="scientific">Gimesia alba</name>
    <dbReference type="NCBI Taxonomy" id="2527973"/>
    <lineage>
        <taxon>Bacteria</taxon>
        <taxon>Pseudomonadati</taxon>
        <taxon>Planctomycetota</taxon>
        <taxon>Planctomycetia</taxon>
        <taxon>Planctomycetales</taxon>
        <taxon>Planctomycetaceae</taxon>
        <taxon>Gimesia</taxon>
    </lineage>
</organism>
<evidence type="ECO:0000313" key="6">
    <source>
        <dbReference type="Proteomes" id="UP000317171"/>
    </source>
</evidence>
<name>A0A517RPG5_9PLAN</name>
<evidence type="ECO:0000259" key="4">
    <source>
        <dbReference type="Pfam" id="PF07596"/>
    </source>
</evidence>
<protein>
    <recommendedName>
        <fullName evidence="4">DUF1559 domain-containing protein</fullName>
    </recommendedName>
</protein>
<keyword evidence="6" id="KW-1185">Reference proteome</keyword>
<evidence type="ECO:0000256" key="2">
    <source>
        <dbReference type="SAM" id="MobiDB-lite"/>
    </source>
</evidence>
<dbReference type="SUPFAM" id="SSF54523">
    <property type="entry name" value="Pili subunits"/>
    <property type="match status" value="1"/>
</dbReference>
<proteinExistence type="predicted"/>
<keyword evidence="3" id="KW-0812">Transmembrane</keyword>
<reference evidence="5 6" key="1">
    <citation type="submission" date="2019-02" db="EMBL/GenBank/DDBJ databases">
        <title>Deep-cultivation of Planctomycetes and their phenomic and genomic characterization uncovers novel biology.</title>
        <authorList>
            <person name="Wiegand S."/>
            <person name="Jogler M."/>
            <person name="Boedeker C."/>
            <person name="Pinto D."/>
            <person name="Vollmers J."/>
            <person name="Rivas-Marin E."/>
            <person name="Kohn T."/>
            <person name="Peeters S.H."/>
            <person name="Heuer A."/>
            <person name="Rast P."/>
            <person name="Oberbeckmann S."/>
            <person name="Bunk B."/>
            <person name="Jeske O."/>
            <person name="Meyerdierks A."/>
            <person name="Storesund J.E."/>
            <person name="Kallscheuer N."/>
            <person name="Luecker S."/>
            <person name="Lage O.M."/>
            <person name="Pohl T."/>
            <person name="Merkel B.J."/>
            <person name="Hornburger P."/>
            <person name="Mueller R.-W."/>
            <person name="Bruemmer F."/>
            <person name="Labrenz M."/>
            <person name="Spormann A.M."/>
            <person name="Op den Camp H."/>
            <person name="Overmann J."/>
            <person name="Amann R."/>
            <person name="Jetten M.S.M."/>
            <person name="Mascher T."/>
            <person name="Medema M.H."/>
            <person name="Devos D.P."/>
            <person name="Kaster A.-K."/>
            <person name="Ovreas L."/>
            <person name="Rohde M."/>
            <person name="Galperin M.Y."/>
            <person name="Jogler C."/>
        </authorList>
    </citation>
    <scope>NUCLEOTIDE SEQUENCE [LARGE SCALE GENOMIC DNA]</scope>
    <source>
        <strain evidence="5 6">Pan241w</strain>
    </source>
</reference>
<feature type="region of interest" description="Disordered" evidence="2">
    <location>
        <begin position="241"/>
        <end position="260"/>
    </location>
</feature>
<feature type="transmembrane region" description="Helical" evidence="3">
    <location>
        <begin position="12"/>
        <end position="37"/>
    </location>
</feature>
<dbReference type="PANTHER" id="PTHR30093">
    <property type="entry name" value="GENERAL SECRETION PATHWAY PROTEIN G"/>
    <property type="match status" value="1"/>
</dbReference>
<dbReference type="InterPro" id="IPR045584">
    <property type="entry name" value="Pilin-like"/>
</dbReference>
<evidence type="ECO:0000313" key="5">
    <source>
        <dbReference type="EMBL" id="QDT45780.1"/>
    </source>
</evidence>
<sequence length="318" mass="35178">MLSKHRKHLPRTGFVLIELLAVLMIIMILIALLLPAVQQAREAARCTSCKNNLAQIGVALQNYQMAHLVLPPGTVNPKGPILNQPKGYHVGWAIQILPLLDEKAVFRSYNFKFGVYNSANRLTANYILRCFQCPSSARGGFNYVGCHNDLETPIDVDNNGVLFLNSSIREKDLKDGRSYTIFVGEALDGGFLGWTSGTSSTLRNTGTKINFVNPNQNAFAQANRYGNYGEYHFEEQTDDMFDNLNSQPEAPNSEGTEKPLSPEDQKLLLQVGGFSSAHTGGAHFCLGDGSARFISENTDFQIFRNLANRHDGNLIGEY</sequence>
<dbReference type="KEGG" id="gaz:Pan241w_59080"/>
<dbReference type="NCBIfam" id="TIGR04294">
    <property type="entry name" value="pre_pil_HX9DG"/>
    <property type="match status" value="1"/>
</dbReference>
<keyword evidence="1" id="KW-0488">Methylation</keyword>
<dbReference type="PANTHER" id="PTHR30093:SF2">
    <property type="entry name" value="TYPE II SECRETION SYSTEM PROTEIN H"/>
    <property type="match status" value="1"/>
</dbReference>
<dbReference type="InterPro" id="IPR000983">
    <property type="entry name" value="Bac_GSPG_pilin"/>
</dbReference>
<accession>A0A517RPG5</accession>